<keyword evidence="3" id="KW-1185">Reference proteome</keyword>
<dbReference type="InterPro" id="IPR037165">
    <property type="entry name" value="AldOxase/xan_DH_Mopterin-bd_sf"/>
</dbReference>
<dbReference type="Gene3D" id="3.90.1170.50">
    <property type="entry name" value="Aldehyde oxidase/xanthine dehydrogenase, a/b hammerhead"/>
    <property type="match status" value="1"/>
</dbReference>
<dbReference type="InterPro" id="IPR008274">
    <property type="entry name" value="AldOxase/xan_DH_MoCoBD1"/>
</dbReference>
<dbReference type="RefSeq" id="WP_367918162.1">
    <property type="nucleotide sequence ID" value="NZ_BAABAC010000007.1"/>
</dbReference>
<dbReference type="Gene3D" id="3.30.365.10">
    <property type="entry name" value="Aldehyde oxidase/xanthine dehydrogenase, molybdopterin binding domain"/>
    <property type="match status" value="4"/>
</dbReference>
<dbReference type="InterPro" id="IPR016208">
    <property type="entry name" value="Ald_Oxase/xanthine_DH-like"/>
</dbReference>
<dbReference type="Gene3D" id="3.30.390.50">
    <property type="entry name" value="CO dehydrogenase flavoprotein, C-terminal domain"/>
    <property type="match status" value="1"/>
</dbReference>
<proteinExistence type="predicted"/>
<dbReference type="EMBL" id="JBHTLX010000033">
    <property type="protein sequence ID" value="MFD1251102.1"/>
    <property type="molecule type" value="Genomic_DNA"/>
</dbReference>
<dbReference type="SMART" id="SM01092">
    <property type="entry name" value="CO_deh_flav_C"/>
    <property type="match status" value="1"/>
</dbReference>
<dbReference type="InterPro" id="IPR036856">
    <property type="entry name" value="Ald_Oxase/Xan_DH_a/b_sf"/>
</dbReference>
<dbReference type="InterPro" id="IPR046867">
    <property type="entry name" value="AldOxase/xan_DH_MoCoBD2"/>
</dbReference>
<organism evidence="2 3">
    <name type="scientific">Nocardioides ginsengisoli</name>
    <dbReference type="NCBI Taxonomy" id="363868"/>
    <lineage>
        <taxon>Bacteria</taxon>
        <taxon>Bacillati</taxon>
        <taxon>Actinomycetota</taxon>
        <taxon>Actinomycetes</taxon>
        <taxon>Propionibacteriales</taxon>
        <taxon>Nocardioidaceae</taxon>
        <taxon>Nocardioides</taxon>
    </lineage>
</organism>
<reference evidence="3" key="1">
    <citation type="journal article" date="2019" name="Int. J. Syst. Evol. Microbiol.">
        <title>The Global Catalogue of Microorganisms (GCM) 10K type strain sequencing project: providing services to taxonomists for standard genome sequencing and annotation.</title>
        <authorList>
            <consortium name="The Broad Institute Genomics Platform"/>
            <consortium name="The Broad Institute Genome Sequencing Center for Infectious Disease"/>
            <person name="Wu L."/>
            <person name="Ma J."/>
        </authorList>
    </citation>
    <scope>NUCLEOTIDE SEQUENCE [LARGE SCALE GENOMIC DNA]</scope>
    <source>
        <strain evidence="3">CCUG 52478</strain>
    </source>
</reference>
<gene>
    <name evidence="2" type="ORF">ACFQ3F_25145</name>
</gene>
<dbReference type="InterPro" id="IPR016166">
    <property type="entry name" value="FAD-bd_PCMH"/>
</dbReference>
<dbReference type="InterPro" id="IPR000674">
    <property type="entry name" value="Ald_Oxase/Xan_DH_a/b"/>
</dbReference>
<dbReference type="SUPFAM" id="SSF55447">
    <property type="entry name" value="CO dehydrogenase flavoprotein C-terminal domain-like"/>
    <property type="match status" value="1"/>
</dbReference>
<evidence type="ECO:0000313" key="2">
    <source>
        <dbReference type="EMBL" id="MFD1251102.1"/>
    </source>
</evidence>
<dbReference type="SUPFAM" id="SSF56176">
    <property type="entry name" value="FAD-binding/transporter-associated domain-like"/>
    <property type="match status" value="1"/>
</dbReference>
<dbReference type="Gene3D" id="3.30.465.10">
    <property type="match status" value="2"/>
</dbReference>
<dbReference type="InterPro" id="IPR002346">
    <property type="entry name" value="Mopterin_DH_FAD-bd"/>
</dbReference>
<dbReference type="SUPFAM" id="SSF56003">
    <property type="entry name" value="Molybdenum cofactor-binding domain"/>
    <property type="match status" value="1"/>
</dbReference>
<dbReference type="SMART" id="SM01008">
    <property type="entry name" value="Ald_Xan_dh_C"/>
    <property type="match status" value="1"/>
</dbReference>
<dbReference type="PANTHER" id="PTHR11908">
    <property type="entry name" value="XANTHINE DEHYDROGENASE"/>
    <property type="match status" value="1"/>
</dbReference>
<dbReference type="InterPro" id="IPR036683">
    <property type="entry name" value="CO_DH_flav_C_dom_sf"/>
</dbReference>
<dbReference type="InterPro" id="IPR016169">
    <property type="entry name" value="FAD-bd_PCMH_sub2"/>
</dbReference>
<protein>
    <submittedName>
        <fullName evidence="2">Molybdopterin cofactor-binding domain-containing protein</fullName>
    </submittedName>
</protein>
<dbReference type="Pfam" id="PF20256">
    <property type="entry name" value="MoCoBD_2"/>
    <property type="match status" value="1"/>
</dbReference>
<feature type="domain" description="FAD-binding PCMH-type" evidence="1">
    <location>
        <begin position="794"/>
        <end position="1011"/>
    </location>
</feature>
<sequence>MRVIGQRVRHVDWRAVTSGAASYADDVAHPGALVGGVLRSPHPHARIVSISTRRARAVPGVHAVLTAADVPDRTYLDYRAPDQDRRMLAADVVRHIGEPVALVAAETAGALAAALAALDVRYAPLPAPTTVEAALSPRAAVLHPDRGETNVASTVTRVLGIDPDQAPPGGHRVKRRYRSSYQSHVTMEPHTVVAHWRADEQRLHVWAPSQNPRLIQRDLAQLFGLEVPAVHLHELTVGGDFGGRTQISSTEALVCALSIATGRPVKLRQSRAEEFAFTKYRVPWDVTLEAACDVDGRVTTLRADFDIDNGAYNQAAPGEMAYGATALASSYRWRGYRADGRCVYTAKTPSSSFRGAGGYAVTWALECAVDELAERAGWDPIDFRLRNAVADPGEVSLTGWQVRSSALAECLETVRREIDWDRRRQQGGPGTGRGVGVACTIHVTALARDYMLRSSGALDIDADGRVHLRFGCGDAGTGQKTILCQAVAESLGIDPGRVSIEATDTDRTPPDAGAGASRGSFVSVSAARTLAADARARLTEVAAAKLHVPPGDVRWDGGDASAGPDTISLGDLAVLAAGDEPAFTVESTWVGDSHDPAPDGHEDIAPTYSFAAHAVEVEVDEATGVVRVLRVVAAHDSGTVLNPLSARGQVEGGVVMGMGAVLSESLVFEGGRVVNPSYVDYDVPRAAESPDITTCFLGDGDPVGPFGAKGLGEIPLLAIGPAVTNAISHAIGVRLDAAPHTPDQVLAAIRERDGRSLRTGSVGRSPKRWWIHAMRWLYPRGLHATLRRWGPRLAPPVPPTVIRELAVPDSEQDALARLAAGARPLGGGTDLLARETQGLPVPELLVDLTAVGGLAQVREEDGALRIGGAVTLADLAGHPAADAVLRATAGSIATPQIRNAATVAGNLCQAKRCWFFRNGFDCYKRGGATRPCYAVLGDHRFHHAVDDGHRCQAVTPSDLATPLLALDATVAVRSARGDRVLAVADLYDGPGETVLAPDELVTAIEVPATARERTTVARRLALWQGAFAVASVAVSARAPESGVVADLRVVLGGVAPTPRRIPVIEQALEGRRYDARAVERACVAWERGTHPLAGNHWKVFATSGLVRAALDELYGGAR</sequence>
<dbReference type="InterPro" id="IPR005107">
    <property type="entry name" value="CO_DH_flav_C"/>
</dbReference>
<dbReference type="Pfam" id="PF01315">
    <property type="entry name" value="Ald_Xan_dh_C"/>
    <property type="match status" value="1"/>
</dbReference>
<dbReference type="InterPro" id="IPR036318">
    <property type="entry name" value="FAD-bd_PCMH-like_sf"/>
</dbReference>
<accession>A0ABW3WA38</accession>
<dbReference type="Proteomes" id="UP001597229">
    <property type="component" value="Unassembled WGS sequence"/>
</dbReference>
<dbReference type="Pfam" id="PF03450">
    <property type="entry name" value="CO_deh_flav_C"/>
    <property type="match status" value="1"/>
</dbReference>
<comment type="caution">
    <text evidence="2">The sequence shown here is derived from an EMBL/GenBank/DDBJ whole genome shotgun (WGS) entry which is preliminary data.</text>
</comment>
<dbReference type="Pfam" id="PF02738">
    <property type="entry name" value="MoCoBD_1"/>
    <property type="match status" value="1"/>
</dbReference>
<evidence type="ECO:0000313" key="3">
    <source>
        <dbReference type="Proteomes" id="UP001597229"/>
    </source>
</evidence>
<name>A0ABW3WA38_9ACTN</name>
<dbReference type="PANTHER" id="PTHR11908:SF157">
    <property type="entry name" value="XANTHINE DEHYDROGENASE SUBUNIT D-RELATED"/>
    <property type="match status" value="1"/>
</dbReference>
<evidence type="ECO:0000259" key="1">
    <source>
        <dbReference type="PROSITE" id="PS51387"/>
    </source>
</evidence>
<dbReference type="Pfam" id="PF00941">
    <property type="entry name" value="FAD_binding_5"/>
    <property type="match status" value="1"/>
</dbReference>
<dbReference type="SUPFAM" id="SSF54665">
    <property type="entry name" value="CO dehydrogenase molybdoprotein N-domain-like"/>
    <property type="match status" value="1"/>
</dbReference>
<dbReference type="PROSITE" id="PS51387">
    <property type="entry name" value="FAD_PCMH"/>
    <property type="match status" value="1"/>
</dbReference>